<dbReference type="KEGG" id="ssai:N0B31_13375"/>
<keyword evidence="3" id="KW-1185">Reference proteome</keyword>
<evidence type="ECO:0000313" key="2">
    <source>
        <dbReference type="EMBL" id="UWM53133.1"/>
    </source>
</evidence>
<dbReference type="PANTHER" id="PTHR35340:SF5">
    <property type="entry name" value="ASST-DOMAIN-CONTAINING PROTEIN"/>
    <property type="match status" value="1"/>
</dbReference>
<evidence type="ECO:0000256" key="1">
    <source>
        <dbReference type="SAM" id="Phobius"/>
    </source>
</evidence>
<dbReference type="InterPro" id="IPR053143">
    <property type="entry name" value="Arylsulfate_ST"/>
</dbReference>
<dbReference type="Proteomes" id="UP001057580">
    <property type="component" value="Chromosome"/>
</dbReference>
<protein>
    <submittedName>
        <fullName evidence="2">Aryl-sulfate sulfotransferase</fullName>
    </submittedName>
</protein>
<feature type="transmembrane region" description="Helical" evidence="1">
    <location>
        <begin position="414"/>
        <end position="436"/>
    </location>
</feature>
<keyword evidence="1" id="KW-0472">Membrane</keyword>
<dbReference type="InterPro" id="IPR011042">
    <property type="entry name" value="6-blade_b-propeller_TolB-like"/>
</dbReference>
<organism evidence="2 3">
    <name type="scientific">Salinirubellus salinus</name>
    <dbReference type="NCBI Taxonomy" id="1364945"/>
    <lineage>
        <taxon>Archaea</taxon>
        <taxon>Methanobacteriati</taxon>
        <taxon>Methanobacteriota</taxon>
        <taxon>Stenosarchaea group</taxon>
        <taxon>Halobacteria</taxon>
        <taxon>Halobacteriales</taxon>
        <taxon>Natronomonadaceae</taxon>
        <taxon>Salinirubellus</taxon>
    </lineage>
</organism>
<gene>
    <name evidence="2" type="ORF">N0B31_13375</name>
</gene>
<dbReference type="Gene3D" id="2.120.10.30">
    <property type="entry name" value="TolB, C-terminal domain"/>
    <property type="match status" value="1"/>
</dbReference>
<dbReference type="AlphaFoldDB" id="A0A9E7U9D1"/>
<name>A0A9E7U9D1_9EURY</name>
<dbReference type="RefSeq" id="WP_260592128.1">
    <property type="nucleotide sequence ID" value="NZ_CP104003.1"/>
</dbReference>
<dbReference type="PANTHER" id="PTHR35340">
    <property type="entry name" value="PQQ ENZYME REPEAT PROTEIN-RELATED"/>
    <property type="match status" value="1"/>
</dbReference>
<dbReference type="Pfam" id="PF05935">
    <property type="entry name" value="Arylsulfotrans"/>
    <property type="match status" value="1"/>
</dbReference>
<evidence type="ECO:0000313" key="3">
    <source>
        <dbReference type="Proteomes" id="UP001057580"/>
    </source>
</evidence>
<dbReference type="GO" id="GO:0004062">
    <property type="term" value="F:aryl sulfotransferase activity"/>
    <property type="evidence" value="ECO:0007669"/>
    <property type="project" value="InterPro"/>
</dbReference>
<dbReference type="GeneID" id="74943431"/>
<dbReference type="InterPro" id="IPR010262">
    <property type="entry name" value="Arylsulfotransferase_bact"/>
</dbReference>
<keyword evidence="1" id="KW-0812">Transmembrane</keyword>
<keyword evidence="1" id="KW-1133">Transmembrane helix</keyword>
<reference evidence="2" key="1">
    <citation type="submission" date="2022-09" db="EMBL/GenBank/DDBJ databases">
        <title>Diverse halophilic archaea isolated from saline environments.</title>
        <authorList>
            <person name="Cui H.-L."/>
        </authorList>
    </citation>
    <scope>NUCLEOTIDE SEQUENCE</scope>
    <source>
        <strain evidence="2">ZS-35-S2</strain>
    </source>
</reference>
<accession>A0A9E7U9D1</accession>
<proteinExistence type="predicted"/>
<sequence length="459" mass="50374">MEWSRPWLARGVLALVVVALLVPTGVSAVTHEKTGLGPGTVESPANDTTYVGVQGFHFKGVGNPKKPARLVAADGDANGRVITGGEEHDANWFYDVDPLENGNLLVTSTNPDGTVVFELDPETDEAVWTERFPDLHDTHDADLINGDQLLIANMRNNEDGVSNDRVLVYDRSNDTVVWEWVFNQHYPNTTDGGFSADWTHVNDVDKVGDGEYLVSPRNFDQVILLNRSTDSIDYRLGTDDDHDTLYEQHNPDWLRSEDGDPTILVADSENDRVVEYERRDGNWTETWAVTGFNWPRDADRLQNGNTLVTDSLNHRVVEVAPDGTVVWEFYASWGPYDAERGPSGSNGPTMADLNATGTYRVSGGAGVGPASQETFSDWLNASAANTAFEGPASEFSARYKHVTPFLRPVWMSSWALAGVFLAVLVTLGWGAGELVYNRRRIARGFVAAVERVRGAGGGT</sequence>
<dbReference type="SUPFAM" id="SSF101898">
    <property type="entry name" value="NHL repeat"/>
    <property type="match status" value="1"/>
</dbReference>
<dbReference type="EMBL" id="CP104003">
    <property type="protein sequence ID" value="UWM53133.1"/>
    <property type="molecule type" value="Genomic_DNA"/>
</dbReference>